<dbReference type="GO" id="GO:0046942">
    <property type="term" value="P:carboxylic acid transport"/>
    <property type="evidence" value="ECO:0007669"/>
    <property type="project" value="UniProtKB-ARBA"/>
</dbReference>
<keyword evidence="7 10" id="KW-0472">Membrane</keyword>
<feature type="transmembrane region" description="Helical" evidence="10">
    <location>
        <begin position="216"/>
        <end position="236"/>
    </location>
</feature>
<comment type="subcellular location">
    <subcellularLocation>
        <location evidence="1">Membrane</location>
        <topology evidence="1">Multi-pass membrane protein</topology>
    </subcellularLocation>
</comment>
<dbReference type="AlphaFoldDB" id="A0A3A9YT93"/>
<feature type="transmembrane region" description="Helical" evidence="10">
    <location>
        <begin position="430"/>
        <end position="448"/>
    </location>
</feature>
<evidence type="ECO:0000256" key="7">
    <source>
        <dbReference type="ARBA" id="ARBA00023136"/>
    </source>
</evidence>
<keyword evidence="6 10" id="KW-1133">Transmembrane helix</keyword>
<keyword evidence="3" id="KW-0813">Transport</keyword>
<gene>
    <name evidence="11" type="ORF">D7294_23940</name>
</gene>
<evidence type="ECO:0000256" key="10">
    <source>
        <dbReference type="SAM" id="Phobius"/>
    </source>
</evidence>
<dbReference type="Gene3D" id="1.20.1730.10">
    <property type="entry name" value="Sodium/glucose cotransporter"/>
    <property type="match status" value="1"/>
</dbReference>
<dbReference type="InterPro" id="IPR038377">
    <property type="entry name" value="Na/Glc_symporter_sf"/>
</dbReference>
<feature type="transmembrane region" description="Helical" evidence="10">
    <location>
        <begin position="352"/>
        <end position="368"/>
    </location>
</feature>
<dbReference type="PROSITE" id="PS50283">
    <property type="entry name" value="NA_SOLUT_SYMP_3"/>
    <property type="match status" value="1"/>
</dbReference>
<dbReference type="Proteomes" id="UP000272474">
    <property type="component" value="Unassembled WGS sequence"/>
</dbReference>
<dbReference type="PROSITE" id="PS00457">
    <property type="entry name" value="NA_SOLUT_SYMP_2"/>
    <property type="match status" value="1"/>
</dbReference>
<feature type="region of interest" description="Disordered" evidence="9">
    <location>
        <begin position="457"/>
        <end position="490"/>
    </location>
</feature>
<accession>A0A3A9YT93</accession>
<feature type="transmembrane region" description="Helical" evidence="10">
    <location>
        <begin position="257"/>
        <end position="278"/>
    </location>
</feature>
<dbReference type="GO" id="GO:0022857">
    <property type="term" value="F:transmembrane transporter activity"/>
    <property type="evidence" value="ECO:0007669"/>
    <property type="project" value="InterPro"/>
</dbReference>
<keyword evidence="4" id="KW-1003">Cell membrane</keyword>
<dbReference type="EMBL" id="RBAL01000017">
    <property type="protein sequence ID" value="RKN38527.1"/>
    <property type="molecule type" value="Genomic_DNA"/>
</dbReference>
<dbReference type="InterPro" id="IPR018212">
    <property type="entry name" value="Na/solute_symporter_CS"/>
</dbReference>
<evidence type="ECO:0000313" key="12">
    <source>
        <dbReference type="Proteomes" id="UP000272474"/>
    </source>
</evidence>
<feature type="transmembrane region" description="Helical" evidence="10">
    <location>
        <begin position="298"/>
        <end position="331"/>
    </location>
</feature>
<dbReference type="Pfam" id="PF00474">
    <property type="entry name" value="SSF"/>
    <property type="match status" value="1"/>
</dbReference>
<evidence type="ECO:0000256" key="8">
    <source>
        <dbReference type="RuleBase" id="RU362091"/>
    </source>
</evidence>
<evidence type="ECO:0000313" key="11">
    <source>
        <dbReference type="EMBL" id="RKN38527.1"/>
    </source>
</evidence>
<feature type="transmembrane region" description="Helical" evidence="10">
    <location>
        <begin position="6"/>
        <end position="22"/>
    </location>
</feature>
<dbReference type="RefSeq" id="WP_120683169.1">
    <property type="nucleotide sequence ID" value="NZ_RBAL01000017.1"/>
</dbReference>
<proteinExistence type="inferred from homology"/>
<dbReference type="InterPro" id="IPR001734">
    <property type="entry name" value="Na/solute_symporter"/>
</dbReference>
<feature type="transmembrane region" description="Helical" evidence="10">
    <location>
        <begin position="403"/>
        <end position="424"/>
    </location>
</feature>
<dbReference type="GO" id="GO:0005886">
    <property type="term" value="C:plasma membrane"/>
    <property type="evidence" value="ECO:0007669"/>
    <property type="project" value="TreeGrafter"/>
</dbReference>
<sequence>MADKLVILLYLLVMVVAGYVGMRRSRTSEDFAIAGRRLGPFMYTSAMSTVVLGAASTVGGVSLGYQYGVSGMALVLSLALGIAAIGVFFAGRLFRSGVYTVPDAMSRRFGPQTRVMSSAIVVFYTLMVGVGQIIAIGTVLTVVFDVSATTSAFIGWATIMLYSVAGGMWSITLTDVVQFLVKTVGVICLMLPLAIGEAGGFGAMRREVPDGFFSPTGIGVGTIGAYFLLFFFGFMIDQGNWQRLLTARSERVARWGAVASGGYCALYGLAGALIGTAARVALPALDNPDDAYAEMASLVLPVGLFGLVIAAALAASMSTASGLLIGASTVLTNDVLRPLGGPRAASVRANRLALFGVGLVALGLSFALDSVVGAVTVAADVLAAALLVPVIGAMFWRRATTAGAVAGVLAGTAVCVLFMVVSGLYANEPVGYGMLAGLVAFVAVSLATRGGRGTAEVPFEELPPAAPEPVRGADGPVATPQVAVPSPRSA</sequence>
<comment type="caution">
    <text evidence="11">The sequence shown here is derived from an EMBL/GenBank/DDBJ whole genome shotgun (WGS) entry which is preliminary data.</text>
</comment>
<reference evidence="11 12" key="1">
    <citation type="journal article" date="2014" name="Int. J. Syst. Evol. Microbiol.">
        <title>Streptomyces hoynatensis sp. nov., isolated from deep marine sediment.</title>
        <authorList>
            <person name="Veyisoglu A."/>
            <person name="Sahin N."/>
        </authorList>
    </citation>
    <scope>NUCLEOTIDE SEQUENCE [LARGE SCALE GENOMIC DNA]</scope>
    <source>
        <strain evidence="11 12">KCTC 29097</strain>
    </source>
</reference>
<feature type="transmembrane region" description="Helical" evidence="10">
    <location>
        <begin position="183"/>
        <end position="204"/>
    </location>
</feature>
<dbReference type="PANTHER" id="PTHR48086">
    <property type="entry name" value="SODIUM/PROLINE SYMPORTER-RELATED"/>
    <property type="match status" value="1"/>
</dbReference>
<name>A0A3A9YT93_9ACTN</name>
<feature type="transmembrane region" description="Helical" evidence="10">
    <location>
        <begin position="43"/>
        <end position="65"/>
    </location>
</feature>
<evidence type="ECO:0000256" key="4">
    <source>
        <dbReference type="ARBA" id="ARBA00022475"/>
    </source>
</evidence>
<evidence type="ECO:0000256" key="1">
    <source>
        <dbReference type="ARBA" id="ARBA00004141"/>
    </source>
</evidence>
<comment type="similarity">
    <text evidence="2 8">Belongs to the sodium:solute symporter (SSF) (TC 2.A.21) family.</text>
</comment>
<evidence type="ECO:0000256" key="3">
    <source>
        <dbReference type="ARBA" id="ARBA00022448"/>
    </source>
</evidence>
<feature type="transmembrane region" description="Helical" evidence="10">
    <location>
        <begin position="71"/>
        <end position="94"/>
    </location>
</feature>
<dbReference type="InterPro" id="IPR050277">
    <property type="entry name" value="Sodium:Solute_Symporter"/>
</dbReference>
<evidence type="ECO:0000256" key="6">
    <source>
        <dbReference type="ARBA" id="ARBA00022989"/>
    </source>
</evidence>
<feature type="transmembrane region" description="Helical" evidence="10">
    <location>
        <begin position="115"/>
        <end position="144"/>
    </location>
</feature>
<protein>
    <submittedName>
        <fullName evidence="11">Sodium:solute symporter</fullName>
    </submittedName>
</protein>
<keyword evidence="12" id="KW-1185">Reference proteome</keyword>
<dbReference type="PANTHER" id="PTHR48086:SF7">
    <property type="entry name" value="SODIUM-SOLUTE SYMPORTER-RELATED"/>
    <property type="match status" value="1"/>
</dbReference>
<feature type="transmembrane region" description="Helical" evidence="10">
    <location>
        <begin position="374"/>
        <end position="396"/>
    </location>
</feature>
<keyword evidence="5 10" id="KW-0812">Transmembrane</keyword>
<organism evidence="11 12">
    <name type="scientific">Streptomyces hoynatensis</name>
    <dbReference type="NCBI Taxonomy" id="1141874"/>
    <lineage>
        <taxon>Bacteria</taxon>
        <taxon>Bacillati</taxon>
        <taxon>Actinomycetota</taxon>
        <taxon>Actinomycetes</taxon>
        <taxon>Kitasatosporales</taxon>
        <taxon>Streptomycetaceae</taxon>
        <taxon>Streptomyces</taxon>
    </lineage>
</organism>
<evidence type="ECO:0000256" key="9">
    <source>
        <dbReference type="SAM" id="MobiDB-lite"/>
    </source>
</evidence>
<feature type="transmembrane region" description="Helical" evidence="10">
    <location>
        <begin position="150"/>
        <end position="171"/>
    </location>
</feature>
<evidence type="ECO:0000256" key="5">
    <source>
        <dbReference type="ARBA" id="ARBA00022692"/>
    </source>
</evidence>
<evidence type="ECO:0000256" key="2">
    <source>
        <dbReference type="ARBA" id="ARBA00006434"/>
    </source>
</evidence>
<dbReference type="OrthoDB" id="9789704at2"/>